<reference evidence="2 3" key="1">
    <citation type="submission" date="2018-12" db="EMBL/GenBank/DDBJ databases">
        <authorList>
            <consortium name="Pathogen Informatics"/>
        </authorList>
    </citation>
    <scope>NUCLEOTIDE SEQUENCE [LARGE SCALE GENOMIC DNA]</scope>
    <source>
        <strain evidence="2 3">NCTC13098</strain>
    </source>
</reference>
<proteinExistence type="predicted"/>
<protein>
    <submittedName>
        <fullName evidence="2">Uncharacterized protein</fullName>
    </submittedName>
</protein>
<feature type="region of interest" description="Disordered" evidence="1">
    <location>
        <begin position="20"/>
        <end position="40"/>
    </location>
</feature>
<evidence type="ECO:0000313" key="3">
    <source>
        <dbReference type="Proteomes" id="UP000274346"/>
    </source>
</evidence>
<dbReference type="Proteomes" id="UP000274346">
    <property type="component" value="Chromosome"/>
</dbReference>
<feature type="compositionally biased region" description="Basic and acidic residues" evidence="1">
    <location>
        <begin position="30"/>
        <end position="40"/>
    </location>
</feature>
<name>A0A3P8JM18_RAOTE</name>
<dbReference type="EMBL" id="LR131271">
    <property type="protein sequence ID" value="VDR27898.1"/>
    <property type="molecule type" value="Genomic_DNA"/>
</dbReference>
<evidence type="ECO:0000256" key="1">
    <source>
        <dbReference type="SAM" id="MobiDB-lite"/>
    </source>
</evidence>
<accession>A0A3P8JM18</accession>
<sequence length="40" mass="4267">MRGDGITAIMGDAASLRRAATVNNAGPQGTRRELRGLKRQ</sequence>
<evidence type="ECO:0000313" key="2">
    <source>
        <dbReference type="EMBL" id="VDR27898.1"/>
    </source>
</evidence>
<dbReference type="KEGG" id="rtg:NCTC13098_04273"/>
<gene>
    <name evidence="2" type="ORF">NCTC13098_04273</name>
</gene>
<organism evidence="2 3">
    <name type="scientific">Raoultella terrigena</name>
    <name type="common">Klebsiella terrigena</name>
    <dbReference type="NCBI Taxonomy" id="577"/>
    <lineage>
        <taxon>Bacteria</taxon>
        <taxon>Pseudomonadati</taxon>
        <taxon>Pseudomonadota</taxon>
        <taxon>Gammaproteobacteria</taxon>
        <taxon>Enterobacterales</taxon>
        <taxon>Enterobacteriaceae</taxon>
        <taxon>Klebsiella/Raoultella group</taxon>
        <taxon>Raoultella</taxon>
    </lineage>
</organism>
<dbReference type="AlphaFoldDB" id="A0A3P8JM18"/>